<dbReference type="AlphaFoldDB" id="A0A2K3E4W1"/>
<feature type="compositionally biased region" description="Low complexity" evidence="1">
    <location>
        <begin position="49"/>
        <end position="62"/>
    </location>
</feature>
<evidence type="ECO:0000313" key="2">
    <source>
        <dbReference type="EMBL" id="PNW87829.1"/>
    </source>
</evidence>
<protein>
    <submittedName>
        <fullName evidence="2">Uncharacterized protein</fullName>
    </submittedName>
</protein>
<dbReference type="Proteomes" id="UP000006906">
    <property type="component" value="Chromosome 1"/>
</dbReference>
<name>A0A2K3E4W1_CHLRE</name>
<dbReference type="KEGG" id="cre:CHLRE_01g003541v5"/>
<proteinExistence type="predicted"/>
<feature type="compositionally biased region" description="Gly residues" evidence="1">
    <location>
        <begin position="84"/>
        <end position="93"/>
    </location>
</feature>
<dbReference type="InParanoid" id="A0A2K3E4W1"/>
<dbReference type="EMBL" id="CM008962">
    <property type="protein sequence ID" value="PNW87829.1"/>
    <property type="molecule type" value="Genomic_DNA"/>
</dbReference>
<feature type="compositionally biased region" description="Basic and acidic residues" evidence="1">
    <location>
        <begin position="39"/>
        <end position="48"/>
    </location>
</feature>
<dbReference type="GeneID" id="66051912"/>
<sequence length="93" mass="9972">MPLTSEGIEPPTFGWCPSGIVSGGLESDAPPLRHEALVREQKPLRGDATRTPPRAPTHTVPVLTTSSIDSQPRRVPYRYSRLPAGGGNGYHTA</sequence>
<keyword evidence="3" id="KW-1185">Reference proteome</keyword>
<gene>
    <name evidence="2" type="ORF">CHLRE_01g003541v5</name>
</gene>
<evidence type="ECO:0000256" key="1">
    <source>
        <dbReference type="SAM" id="MobiDB-lite"/>
    </source>
</evidence>
<dbReference type="Gramene" id="PNW87829">
    <property type="protein sequence ID" value="PNW87829"/>
    <property type="gene ID" value="CHLRE_01g003541v5"/>
</dbReference>
<accession>A0A2K3E4W1</accession>
<evidence type="ECO:0000313" key="3">
    <source>
        <dbReference type="Proteomes" id="UP000006906"/>
    </source>
</evidence>
<reference evidence="2 3" key="1">
    <citation type="journal article" date="2007" name="Science">
        <title>The Chlamydomonas genome reveals the evolution of key animal and plant functions.</title>
        <authorList>
            <person name="Merchant S.S."/>
            <person name="Prochnik S.E."/>
            <person name="Vallon O."/>
            <person name="Harris E.H."/>
            <person name="Karpowicz S.J."/>
            <person name="Witman G.B."/>
            <person name="Terry A."/>
            <person name="Salamov A."/>
            <person name="Fritz-Laylin L.K."/>
            <person name="Marechal-Drouard L."/>
            <person name="Marshall W.F."/>
            <person name="Qu L.H."/>
            <person name="Nelson D.R."/>
            <person name="Sanderfoot A.A."/>
            <person name="Spalding M.H."/>
            <person name="Kapitonov V.V."/>
            <person name="Ren Q."/>
            <person name="Ferris P."/>
            <person name="Lindquist E."/>
            <person name="Shapiro H."/>
            <person name="Lucas S.M."/>
            <person name="Grimwood J."/>
            <person name="Schmutz J."/>
            <person name="Cardol P."/>
            <person name="Cerutti H."/>
            <person name="Chanfreau G."/>
            <person name="Chen C.L."/>
            <person name="Cognat V."/>
            <person name="Croft M.T."/>
            <person name="Dent R."/>
            <person name="Dutcher S."/>
            <person name="Fernandez E."/>
            <person name="Fukuzawa H."/>
            <person name="Gonzalez-Ballester D."/>
            <person name="Gonzalez-Halphen D."/>
            <person name="Hallmann A."/>
            <person name="Hanikenne M."/>
            <person name="Hippler M."/>
            <person name="Inwood W."/>
            <person name="Jabbari K."/>
            <person name="Kalanon M."/>
            <person name="Kuras R."/>
            <person name="Lefebvre P.A."/>
            <person name="Lemaire S.D."/>
            <person name="Lobanov A.V."/>
            <person name="Lohr M."/>
            <person name="Manuell A."/>
            <person name="Meier I."/>
            <person name="Mets L."/>
            <person name="Mittag M."/>
            <person name="Mittelmeier T."/>
            <person name="Moroney J.V."/>
            <person name="Moseley J."/>
            <person name="Napoli C."/>
            <person name="Nedelcu A.M."/>
            <person name="Niyogi K."/>
            <person name="Novoselov S.V."/>
            <person name="Paulsen I.T."/>
            <person name="Pazour G."/>
            <person name="Purton S."/>
            <person name="Ral J.P."/>
            <person name="Riano-Pachon D.M."/>
            <person name="Riekhof W."/>
            <person name="Rymarquis L."/>
            <person name="Schroda M."/>
            <person name="Stern D."/>
            <person name="Umen J."/>
            <person name="Willows R."/>
            <person name="Wilson N."/>
            <person name="Zimmer S.L."/>
            <person name="Allmer J."/>
            <person name="Balk J."/>
            <person name="Bisova K."/>
            <person name="Chen C.J."/>
            <person name="Elias M."/>
            <person name="Gendler K."/>
            <person name="Hauser C."/>
            <person name="Lamb M.R."/>
            <person name="Ledford H."/>
            <person name="Long J.C."/>
            <person name="Minagawa J."/>
            <person name="Page M.D."/>
            <person name="Pan J."/>
            <person name="Pootakham W."/>
            <person name="Roje S."/>
            <person name="Rose A."/>
            <person name="Stahlberg E."/>
            <person name="Terauchi A.M."/>
            <person name="Yang P."/>
            <person name="Ball S."/>
            <person name="Bowler C."/>
            <person name="Dieckmann C.L."/>
            <person name="Gladyshev V.N."/>
            <person name="Green P."/>
            <person name="Jorgensen R."/>
            <person name="Mayfield S."/>
            <person name="Mueller-Roeber B."/>
            <person name="Rajamani S."/>
            <person name="Sayre R.T."/>
            <person name="Brokstein P."/>
            <person name="Dubchak I."/>
            <person name="Goodstein D."/>
            <person name="Hornick L."/>
            <person name="Huang Y.W."/>
            <person name="Jhaveri J."/>
            <person name="Luo Y."/>
            <person name="Martinez D."/>
            <person name="Ngau W.C."/>
            <person name="Otillar B."/>
            <person name="Poliakov A."/>
            <person name="Porter A."/>
            <person name="Szajkowski L."/>
            <person name="Werner G."/>
            <person name="Zhou K."/>
            <person name="Grigoriev I.V."/>
            <person name="Rokhsar D.S."/>
            <person name="Grossman A.R."/>
        </authorList>
    </citation>
    <scope>NUCLEOTIDE SEQUENCE [LARGE SCALE GENOMIC DNA]</scope>
    <source>
        <strain evidence="3">CC-503</strain>
    </source>
</reference>
<organism evidence="2 3">
    <name type="scientific">Chlamydomonas reinhardtii</name>
    <name type="common">Chlamydomonas smithii</name>
    <dbReference type="NCBI Taxonomy" id="3055"/>
    <lineage>
        <taxon>Eukaryota</taxon>
        <taxon>Viridiplantae</taxon>
        <taxon>Chlorophyta</taxon>
        <taxon>core chlorophytes</taxon>
        <taxon>Chlorophyceae</taxon>
        <taxon>CS clade</taxon>
        <taxon>Chlamydomonadales</taxon>
        <taxon>Chlamydomonadaceae</taxon>
        <taxon>Chlamydomonas</taxon>
    </lineage>
</organism>
<feature type="region of interest" description="Disordered" evidence="1">
    <location>
        <begin position="39"/>
        <end position="93"/>
    </location>
</feature>
<dbReference type="RefSeq" id="XP_042928065.1">
    <property type="nucleotide sequence ID" value="XM_043058151.1"/>
</dbReference>